<reference evidence="1" key="2">
    <citation type="submission" date="2022-06" db="UniProtKB">
        <authorList>
            <consortium name="EnsemblMetazoa"/>
        </authorList>
    </citation>
    <scope>IDENTIFICATION</scope>
    <source>
        <strain evidence="1">PS312</strain>
    </source>
</reference>
<dbReference type="InterPro" id="IPR019428">
    <property type="entry name" value="7TM_GPCR_serpentine_rcpt_Str"/>
</dbReference>
<accession>A0A2A6CP43</accession>
<dbReference type="Proteomes" id="UP000005239">
    <property type="component" value="Unassembled WGS sequence"/>
</dbReference>
<protein>
    <submittedName>
        <fullName evidence="1">G protein-coupled receptor</fullName>
    </submittedName>
</protein>
<dbReference type="Gene3D" id="1.20.1070.10">
    <property type="entry name" value="Rhodopsin 7-helix transmembrane proteins"/>
    <property type="match status" value="1"/>
</dbReference>
<name>A0A2A6CP43_PRIPA</name>
<proteinExistence type="predicted"/>
<evidence type="ECO:0000313" key="2">
    <source>
        <dbReference type="Proteomes" id="UP000005239"/>
    </source>
</evidence>
<accession>A0A8R1YS61</accession>
<organism evidence="1 2">
    <name type="scientific">Pristionchus pacificus</name>
    <name type="common">Parasitic nematode worm</name>
    <dbReference type="NCBI Taxonomy" id="54126"/>
    <lineage>
        <taxon>Eukaryota</taxon>
        <taxon>Metazoa</taxon>
        <taxon>Ecdysozoa</taxon>
        <taxon>Nematoda</taxon>
        <taxon>Chromadorea</taxon>
        <taxon>Rhabditida</taxon>
        <taxon>Rhabditina</taxon>
        <taxon>Diplogasteromorpha</taxon>
        <taxon>Diplogasteroidea</taxon>
        <taxon>Neodiplogasteridae</taxon>
        <taxon>Pristionchus</taxon>
    </lineage>
</organism>
<gene>
    <name evidence="1" type="primary">WBGene00119112</name>
</gene>
<dbReference type="PANTHER" id="PTHR22943:SF248">
    <property type="entry name" value="SEVEN TM RECEPTOR"/>
    <property type="match status" value="1"/>
</dbReference>
<sequence>MPVPSYAWVYSDPFHFCYVAATTILSLLSNGLLLLILSSNASSTIGSYRYLLAVFAICDLITSAAHAILIPVSDEHVLTGHTVEIAHLTRGGVYFFSRHDPLIIAGRSYDNLCCLLFIAVFYQTFLILAYHYIYRLQTVAKSFGGSFTDNWSNLKWIISGIIVYIFYIGIVFGTCGFAFLPNNSTRQLAPREILELYNINLSDPRKGYAGIAMRRPNSRTGVMCLHAPSVIGVLIYVAMTFSTIGVIIYCILKISTLLRFDRSFNFQMHPKSRRLQKELFRALLVQSAVPVIFSYTPVAIILAVIGLTGVYLGAFGNVLFSITAVFPCTDALFIIFFIRPFREAVLRWFRHHVKKHNAVAATLEFTSQFPNSHSH</sequence>
<dbReference type="SUPFAM" id="SSF81321">
    <property type="entry name" value="Family A G protein-coupled receptor-like"/>
    <property type="match status" value="1"/>
</dbReference>
<evidence type="ECO:0000313" key="1">
    <source>
        <dbReference type="EnsemblMetazoa" id="PPA29558.1"/>
    </source>
</evidence>
<dbReference type="EnsemblMetazoa" id="PPA29558.1">
    <property type="protein sequence ID" value="PPA29558.1"/>
    <property type="gene ID" value="WBGene00119112"/>
</dbReference>
<dbReference type="PANTHER" id="PTHR22943">
    <property type="entry name" value="7-TRANSMEMBRANE DOMAIN RECEPTOR C.ELEGANS"/>
    <property type="match status" value="1"/>
</dbReference>
<dbReference type="Pfam" id="PF10326">
    <property type="entry name" value="7TM_GPCR_Str"/>
    <property type="match status" value="1"/>
</dbReference>
<dbReference type="AlphaFoldDB" id="A0A2A6CP43"/>
<reference evidence="2" key="1">
    <citation type="journal article" date="2008" name="Nat. Genet.">
        <title>The Pristionchus pacificus genome provides a unique perspective on nematode lifestyle and parasitism.</title>
        <authorList>
            <person name="Dieterich C."/>
            <person name="Clifton S.W."/>
            <person name="Schuster L.N."/>
            <person name="Chinwalla A."/>
            <person name="Delehaunty K."/>
            <person name="Dinkelacker I."/>
            <person name="Fulton L."/>
            <person name="Fulton R."/>
            <person name="Godfrey J."/>
            <person name="Minx P."/>
            <person name="Mitreva M."/>
            <person name="Roeseler W."/>
            <person name="Tian H."/>
            <person name="Witte H."/>
            <person name="Yang S.P."/>
            <person name="Wilson R.K."/>
            <person name="Sommer R.J."/>
        </authorList>
    </citation>
    <scope>NUCLEOTIDE SEQUENCE [LARGE SCALE GENOMIC DNA]</scope>
    <source>
        <strain evidence="2">PS312</strain>
    </source>
</reference>
<keyword evidence="2" id="KW-1185">Reference proteome</keyword>